<dbReference type="RefSeq" id="WP_054537159.1">
    <property type="nucleotide sequence ID" value="NZ_LGKP01000040.1"/>
</dbReference>
<gene>
    <name evidence="2" type="ORF">SE18_24790</name>
</gene>
<dbReference type="EMBL" id="LGKP01000040">
    <property type="protein sequence ID" value="KPL80272.1"/>
    <property type="molecule type" value="Genomic_DNA"/>
</dbReference>
<name>A0A0P6XJM5_9CHLR</name>
<evidence type="ECO:0000256" key="1">
    <source>
        <dbReference type="SAM" id="MobiDB-lite"/>
    </source>
</evidence>
<accession>A0A0P6XJM5</accession>
<evidence type="ECO:0000313" key="2">
    <source>
        <dbReference type="EMBL" id="KPL80272.1"/>
    </source>
</evidence>
<sequence>MFPPTATSSIISQHLHGQRLADDFQRLQQFRAAWEAYRKQDTPPLPIEAGRPNDNVRVNLIKLIVQTSVSFLFGDQVAFTVPDAQPDDARIQYLERVWTAAKKMTWLYKQGINGCLCGHIFARIYPDQPTPRIVILDPATVTVRWAADDLDRVECYLIDYTAYEWQGNREVLVSIRQRIERTDTDWRILDQRSQPDKQAFDTLHEAPWPYPFPPIVDSQNLAAPNEYWGEADITPDLIALVNAGDFTLSNQQRIVRFYAQPLTVAKGMDPAQLKHGRDRTVFIPANADLGIVEMQSELAGSLEHHSRIKSSIHEVAQTPEIATGKVDDLGNLSGLALNILYGPLLQKTVQKRMLYGDFLSELNRRLLIIGGFAETTTTVVWDSMLPTDPQAERAVAQADRALGVSEATILTQLGYDPAHEREQRQAETPADNDPITNQGDDDATNPDSESPAERG</sequence>
<evidence type="ECO:0000313" key="3">
    <source>
        <dbReference type="Proteomes" id="UP000050277"/>
    </source>
</evidence>
<protein>
    <recommendedName>
        <fullName evidence="4">Phage portal protein</fullName>
    </recommendedName>
</protein>
<feature type="region of interest" description="Disordered" evidence="1">
    <location>
        <begin position="412"/>
        <end position="455"/>
    </location>
</feature>
<comment type="caution">
    <text evidence="2">The sequence shown here is derived from an EMBL/GenBank/DDBJ whole genome shotgun (WGS) entry which is preliminary data.</text>
</comment>
<dbReference type="STRING" id="70996.SE18_24790"/>
<dbReference type="Pfam" id="PF05133">
    <property type="entry name" value="SPP1_portal"/>
    <property type="match status" value="1"/>
</dbReference>
<dbReference type="InterPro" id="IPR021145">
    <property type="entry name" value="Portal_protein_SPP1_Gp6-like"/>
</dbReference>
<evidence type="ECO:0008006" key="4">
    <source>
        <dbReference type="Google" id="ProtNLM"/>
    </source>
</evidence>
<dbReference type="OrthoDB" id="141489at2"/>
<keyword evidence="3" id="KW-1185">Reference proteome</keyword>
<dbReference type="Proteomes" id="UP000050277">
    <property type="component" value="Unassembled WGS sequence"/>
</dbReference>
<proteinExistence type="predicted"/>
<organism evidence="2 3">
    <name type="scientific">Herpetosiphon geysericola</name>
    <dbReference type="NCBI Taxonomy" id="70996"/>
    <lineage>
        <taxon>Bacteria</taxon>
        <taxon>Bacillati</taxon>
        <taxon>Chloroflexota</taxon>
        <taxon>Chloroflexia</taxon>
        <taxon>Herpetosiphonales</taxon>
        <taxon>Herpetosiphonaceae</taxon>
        <taxon>Herpetosiphon</taxon>
    </lineage>
</organism>
<dbReference type="AlphaFoldDB" id="A0A0P6XJM5"/>
<reference evidence="2 3" key="1">
    <citation type="submission" date="2015-07" db="EMBL/GenBank/DDBJ databases">
        <title>Whole genome sequence of Herpetosiphon geysericola DSM 7119.</title>
        <authorList>
            <person name="Hemp J."/>
            <person name="Ward L.M."/>
            <person name="Pace L.A."/>
            <person name="Fischer W.W."/>
        </authorList>
    </citation>
    <scope>NUCLEOTIDE SEQUENCE [LARGE SCALE GENOMIC DNA]</scope>
    <source>
        <strain evidence="2 3">DSM 7119</strain>
    </source>
</reference>